<accession>A0A1E5G3E4</accession>
<sequence>MVLVNFLANWIPLNGQTTGEISNRLEVLFTPAGYVFSIWGVIYLLLGTWIVRQWFNKDGEYLLQRRIGPMFIVSCILNAIWIVLWHYEYFTLTVLVMIGLLTTLIIIYRQVRRLSRSRLEKASFSIYLGWISVATIANISYWLVYIGWGQWGLSAVTWTLIMLVVASVLALYIMWRYCDGLYVLVFIWAFVGIGVQNYQAYQTVAIAAYLLAATLFVVSLWLLFFKNDRMYQ</sequence>
<dbReference type="InterPro" id="IPR038330">
    <property type="entry name" value="TspO/MBR-related_sf"/>
</dbReference>
<comment type="subcellular location">
    <subcellularLocation>
        <location evidence="1">Membrane</location>
        <topology evidence="1">Multi-pass membrane protein</topology>
    </subcellularLocation>
</comment>
<feature type="transmembrane region" description="Helical" evidence="6">
    <location>
        <begin position="151"/>
        <end position="173"/>
    </location>
</feature>
<keyword evidence="5 6" id="KW-0472">Membrane</keyword>
<dbReference type="PANTHER" id="PTHR33802:SF1">
    <property type="entry name" value="XK-RELATED PROTEIN"/>
    <property type="match status" value="1"/>
</dbReference>
<dbReference type="EMBL" id="MIJE01000011">
    <property type="protein sequence ID" value="OEF97578.1"/>
    <property type="molecule type" value="Genomic_DNA"/>
</dbReference>
<dbReference type="Gene3D" id="1.20.1260.100">
    <property type="entry name" value="TspO/MBR protein"/>
    <property type="match status" value="1"/>
</dbReference>
<evidence type="ECO:0000256" key="5">
    <source>
        <dbReference type="ARBA" id="ARBA00023136"/>
    </source>
</evidence>
<protein>
    <recommendedName>
        <fullName evidence="9">Tryptophan-rich sensory protein</fullName>
    </recommendedName>
</protein>
<feature type="transmembrane region" description="Helical" evidence="6">
    <location>
        <begin position="204"/>
        <end position="225"/>
    </location>
</feature>
<organism evidence="7 8">
    <name type="scientific">Desulfuribacillus alkaliarsenatis</name>
    <dbReference type="NCBI Taxonomy" id="766136"/>
    <lineage>
        <taxon>Bacteria</taxon>
        <taxon>Bacillati</taxon>
        <taxon>Bacillota</taxon>
        <taxon>Desulfuribacillia</taxon>
        <taxon>Desulfuribacillales</taxon>
        <taxon>Desulfuribacillaceae</taxon>
        <taxon>Desulfuribacillus</taxon>
    </lineage>
</organism>
<dbReference type="Proteomes" id="UP000094296">
    <property type="component" value="Unassembled WGS sequence"/>
</dbReference>
<dbReference type="AlphaFoldDB" id="A0A1E5G3E4"/>
<feature type="transmembrane region" description="Helical" evidence="6">
    <location>
        <begin position="67"/>
        <end position="84"/>
    </location>
</feature>
<dbReference type="InterPro" id="IPR004307">
    <property type="entry name" value="TspO_MBR"/>
</dbReference>
<evidence type="ECO:0000256" key="1">
    <source>
        <dbReference type="ARBA" id="ARBA00004141"/>
    </source>
</evidence>
<keyword evidence="3 6" id="KW-0812">Transmembrane</keyword>
<dbReference type="STRING" id="766136.BHF68_04405"/>
<evidence type="ECO:0000313" key="7">
    <source>
        <dbReference type="EMBL" id="OEF97578.1"/>
    </source>
</evidence>
<comment type="caution">
    <text evidence="7">The sequence shown here is derived from an EMBL/GenBank/DDBJ whole genome shotgun (WGS) entry which is preliminary data.</text>
</comment>
<feature type="transmembrane region" description="Helical" evidence="6">
    <location>
        <begin position="124"/>
        <end position="145"/>
    </location>
</feature>
<feature type="transmembrane region" description="Helical" evidence="6">
    <location>
        <begin position="34"/>
        <end position="55"/>
    </location>
</feature>
<feature type="transmembrane region" description="Helical" evidence="6">
    <location>
        <begin position="90"/>
        <end position="108"/>
    </location>
</feature>
<evidence type="ECO:0000256" key="3">
    <source>
        <dbReference type="ARBA" id="ARBA00022692"/>
    </source>
</evidence>
<dbReference type="GO" id="GO:0016020">
    <property type="term" value="C:membrane"/>
    <property type="evidence" value="ECO:0007669"/>
    <property type="project" value="UniProtKB-SubCell"/>
</dbReference>
<keyword evidence="8" id="KW-1185">Reference proteome</keyword>
<reference evidence="7 8" key="1">
    <citation type="submission" date="2016-09" db="EMBL/GenBank/DDBJ databases">
        <title>Draft genome sequence for the type strain of Desulfuribacillus alkaliarsenatis AHT28, an obligately anaerobic, sulfidogenic bacterium isolated from Russian soda lake sediments.</title>
        <authorList>
            <person name="Abin C.A."/>
            <person name="Hollibaugh J.T."/>
        </authorList>
    </citation>
    <scope>NUCLEOTIDE SEQUENCE [LARGE SCALE GENOMIC DNA]</scope>
    <source>
        <strain evidence="7 8">AHT28</strain>
    </source>
</reference>
<evidence type="ECO:0000256" key="2">
    <source>
        <dbReference type="ARBA" id="ARBA00007524"/>
    </source>
</evidence>
<keyword evidence="4 6" id="KW-1133">Transmembrane helix</keyword>
<evidence type="ECO:0000256" key="6">
    <source>
        <dbReference type="SAM" id="Phobius"/>
    </source>
</evidence>
<feature type="transmembrane region" description="Helical" evidence="6">
    <location>
        <begin position="180"/>
        <end position="198"/>
    </location>
</feature>
<dbReference type="Pfam" id="PF03073">
    <property type="entry name" value="TspO_MBR"/>
    <property type="match status" value="1"/>
</dbReference>
<comment type="similarity">
    <text evidence="2">Belongs to the TspO/BZRP family.</text>
</comment>
<evidence type="ECO:0000256" key="4">
    <source>
        <dbReference type="ARBA" id="ARBA00022989"/>
    </source>
</evidence>
<name>A0A1E5G3E4_9FIRM</name>
<proteinExistence type="inferred from homology"/>
<gene>
    <name evidence="7" type="ORF">BHF68_04405</name>
</gene>
<evidence type="ECO:0000313" key="8">
    <source>
        <dbReference type="Proteomes" id="UP000094296"/>
    </source>
</evidence>
<dbReference type="PANTHER" id="PTHR33802">
    <property type="entry name" value="SI:CH211-161H7.5-RELATED"/>
    <property type="match status" value="1"/>
</dbReference>
<evidence type="ECO:0008006" key="9">
    <source>
        <dbReference type="Google" id="ProtNLM"/>
    </source>
</evidence>